<reference evidence="1 2" key="1">
    <citation type="submission" date="2015-04" db="EMBL/GenBank/DDBJ databases">
        <authorList>
            <person name="Schouten J.T."/>
            <person name="Crockett J.T."/>
            <person name="Hodson T.S."/>
            <person name="Hyde J.R."/>
            <person name="Smith T.A."/>
            <person name="Merrill B.D."/>
            <person name="Crook M.B."/>
            <person name="Griffitts J.S."/>
            <person name="Burnett S.H."/>
            <person name="Grose J.H."/>
            <person name="Breakwell D.P."/>
        </authorList>
    </citation>
    <scope>NUCLEOTIDE SEQUENCE [LARGE SCALE GENOMIC DNA]</scope>
</reference>
<accession>A0A0F6WC35</accession>
<dbReference type="EMBL" id="KR052480">
    <property type="protein sequence ID" value="AKF12880.1"/>
    <property type="molecule type" value="Genomic_DNA"/>
</dbReference>
<organism evidence="1 2">
    <name type="scientific">Sinorhizobium phage phiM7</name>
    <dbReference type="NCBI Taxonomy" id="1647403"/>
    <lineage>
        <taxon>Viruses</taxon>
        <taxon>Duplodnaviria</taxon>
        <taxon>Heunggongvirae</taxon>
        <taxon>Uroviricota</taxon>
        <taxon>Caudoviricetes</taxon>
        <taxon>Emdodecavirus</taxon>
        <taxon>Emdodecavirus M7</taxon>
    </lineage>
</organism>
<sequence length="119" mass="14078">MNRKEMIEAICEVSSLEFQTEIGHFMGIDEREYDYDQVSALFDAMNMEGQTRHVVTIARSLLIQFGFYRPMPQEEIENTYVSGGRVPWFFKLNGIRYTSDETDEEWFDPAFDPENRKED</sequence>
<protein>
    <submittedName>
        <fullName evidence="1">Uncharacterized protein</fullName>
    </submittedName>
</protein>
<proteinExistence type="predicted"/>
<name>A0A0F6WC35_9CAUD</name>
<evidence type="ECO:0000313" key="1">
    <source>
        <dbReference type="EMBL" id="AKF12880.1"/>
    </source>
</evidence>
<keyword evidence="2" id="KW-1185">Reference proteome</keyword>
<dbReference type="Proteomes" id="UP000221947">
    <property type="component" value="Segment"/>
</dbReference>
<gene>
    <name evidence="1" type="ORF">PHIM7_335</name>
</gene>
<evidence type="ECO:0000313" key="2">
    <source>
        <dbReference type="Proteomes" id="UP000221947"/>
    </source>
</evidence>